<dbReference type="GO" id="GO:0005524">
    <property type="term" value="F:ATP binding"/>
    <property type="evidence" value="ECO:0007669"/>
    <property type="project" value="InterPro"/>
</dbReference>
<dbReference type="InterPro" id="IPR027417">
    <property type="entry name" value="P-loop_NTPase"/>
</dbReference>
<organism evidence="6 7">
    <name type="scientific">Aphanomyces astaci</name>
    <name type="common">Crayfish plague agent</name>
    <dbReference type="NCBI Taxonomy" id="112090"/>
    <lineage>
        <taxon>Eukaryota</taxon>
        <taxon>Sar</taxon>
        <taxon>Stramenopiles</taxon>
        <taxon>Oomycota</taxon>
        <taxon>Saprolegniomycetes</taxon>
        <taxon>Saprolegniales</taxon>
        <taxon>Verrucalvaceae</taxon>
        <taxon>Aphanomyces</taxon>
    </lineage>
</organism>
<evidence type="ECO:0000256" key="5">
    <source>
        <dbReference type="SAM" id="MobiDB-lite"/>
    </source>
</evidence>
<dbReference type="Proteomes" id="UP000265716">
    <property type="component" value="Unassembled WGS sequence"/>
</dbReference>
<evidence type="ECO:0000256" key="2">
    <source>
        <dbReference type="ARBA" id="ARBA00022692"/>
    </source>
</evidence>
<evidence type="ECO:0000256" key="4">
    <source>
        <dbReference type="ARBA" id="ARBA00023136"/>
    </source>
</evidence>
<dbReference type="AlphaFoldDB" id="A0A397CXS0"/>
<keyword evidence="2" id="KW-0812">Transmembrane</keyword>
<dbReference type="EMBL" id="QUTC01005902">
    <property type="protein sequence ID" value="RHY55133.1"/>
    <property type="molecule type" value="Genomic_DNA"/>
</dbReference>
<keyword evidence="3" id="KW-1133">Transmembrane helix</keyword>
<dbReference type="Gene3D" id="3.40.50.300">
    <property type="entry name" value="P-loop containing nucleotide triphosphate hydrolases"/>
    <property type="match status" value="1"/>
</dbReference>
<evidence type="ECO:0000313" key="7">
    <source>
        <dbReference type="Proteomes" id="UP000265716"/>
    </source>
</evidence>
<name>A0A397CXS0_APHAT</name>
<gene>
    <name evidence="6" type="ORF">DYB38_011937</name>
</gene>
<proteinExistence type="predicted"/>
<dbReference type="GO" id="GO:0005886">
    <property type="term" value="C:plasma membrane"/>
    <property type="evidence" value="ECO:0007669"/>
    <property type="project" value="TreeGrafter"/>
</dbReference>
<reference evidence="6 7" key="1">
    <citation type="submission" date="2018-08" db="EMBL/GenBank/DDBJ databases">
        <title>Aphanomyces genome sequencing and annotation.</title>
        <authorList>
            <person name="Minardi D."/>
            <person name="Oidtmann B."/>
            <person name="Van Der Giezen M."/>
            <person name="Studholme D.J."/>
        </authorList>
    </citation>
    <scope>NUCLEOTIDE SEQUENCE [LARGE SCALE GENOMIC DNA]</scope>
    <source>
        <strain evidence="6 7">SA</strain>
    </source>
</reference>
<evidence type="ECO:0000256" key="3">
    <source>
        <dbReference type="ARBA" id="ARBA00022989"/>
    </source>
</evidence>
<dbReference type="InterPro" id="IPR036640">
    <property type="entry name" value="ABC1_TM_sf"/>
</dbReference>
<comment type="caution">
    <text evidence="6">The sequence shown here is derived from an EMBL/GenBank/DDBJ whole genome shotgun (WGS) entry which is preliminary data.</text>
</comment>
<comment type="subcellular location">
    <subcellularLocation>
        <location evidence="1">Membrane</location>
        <topology evidence="1">Multi-pass membrane protein</topology>
    </subcellularLocation>
</comment>
<protein>
    <recommendedName>
        <fullName evidence="8">ABC transporter domain-containing protein</fullName>
    </recommendedName>
</protein>
<sequence length="274" mass="29789">MKSLRLRRQRLCNIRHDSLQHVYTHPGRSGLADGRRMHFLRHGRGRSRRGDESSAGGPRVHARDRRRHILHDVKSISVQRSVVAEEALSNMRTIHIFNAVAATSDKYSMALTVAEAAGIRKGLVAVAASAASSQVFQGYILRIATGGTVALVGPSGPKWKLGPSASRHQDGQLRVRGLDTTVGDRGAQLSGGQKRRITLIATSAPESSGRFVETRLDAPLTLKNRTTVIVAPSIQHIDFITVYAGGGIVELGMRDQLLQLPRGGVYQTLVSKQM</sequence>
<dbReference type="PANTHER" id="PTHR24222:SF76">
    <property type="entry name" value="MYCOBACTIN IMPORT ATP-BINDING_PERMEASE PROTEIN IRTB"/>
    <property type="match status" value="1"/>
</dbReference>
<evidence type="ECO:0000256" key="1">
    <source>
        <dbReference type="ARBA" id="ARBA00004141"/>
    </source>
</evidence>
<dbReference type="SUPFAM" id="SSF52540">
    <property type="entry name" value="P-loop containing nucleoside triphosphate hydrolases"/>
    <property type="match status" value="1"/>
</dbReference>
<dbReference type="Gene3D" id="1.20.1560.10">
    <property type="entry name" value="ABC transporter type 1, transmembrane domain"/>
    <property type="match status" value="1"/>
</dbReference>
<dbReference type="VEuPathDB" id="FungiDB:H257_04608"/>
<evidence type="ECO:0008006" key="8">
    <source>
        <dbReference type="Google" id="ProtNLM"/>
    </source>
</evidence>
<feature type="region of interest" description="Disordered" evidence="5">
    <location>
        <begin position="41"/>
        <end position="62"/>
    </location>
</feature>
<dbReference type="InterPro" id="IPR039421">
    <property type="entry name" value="Type_1_exporter"/>
</dbReference>
<dbReference type="GO" id="GO:0042626">
    <property type="term" value="F:ATPase-coupled transmembrane transporter activity"/>
    <property type="evidence" value="ECO:0007669"/>
    <property type="project" value="TreeGrafter"/>
</dbReference>
<dbReference type="PANTHER" id="PTHR24222">
    <property type="entry name" value="ABC TRANSPORTER B FAMILY"/>
    <property type="match status" value="1"/>
</dbReference>
<accession>A0A397CXS0</accession>
<keyword evidence="4" id="KW-0472">Membrane</keyword>
<evidence type="ECO:0000313" key="6">
    <source>
        <dbReference type="EMBL" id="RHY55133.1"/>
    </source>
</evidence>